<dbReference type="eggNOG" id="ENOG502RX8B">
    <property type="taxonomic scope" value="Eukaryota"/>
</dbReference>
<dbReference type="Pfam" id="PF00520">
    <property type="entry name" value="Ion_trans"/>
    <property type="match status" value="1"/>
</dbReference>
<dbReference type="Gene3D" id="1.20.120.350">
    <property type="entry name" value="Voltage-gated potassium channels. Chain C"/>
    <property type="match status" value="1"/>
</dbReference>
<keyword evidence="3" id="KW-0813">Transport</keyword>
<evidence type="ECO:0000313" key="17">
    <source>
        <dbReference type="Proteomes" id="UP000001593"/>
    </source>
</evidence>
<evidence type="ECO:0000256" key="3">
    <source>
        <dbReference type="ARBA" id="ARBA00022448"/>
    </source>
</evidence>
<dbReference type="AlphaFoldDB" id="A7SPG1"/>
<evidence type="ECO:0000256" key="11">
    <source>
        <dbReference type="ARBA" id="ARBA00023303"/>
    </source>
</evidence>
<evidence type="ECO:0000313" key="16">
    <source>
        <dbReference type="EMBL" id="EDO34401.1"/>
    </source>
</evidence>
<evidence type="ECO:0000256" key="14">
    <source>
        <dbReference type="SAM" id="Phobius"/>
    </source>
</evidence>
<dbReference type="InterPro" id="IPR027359">
    <property type="entry name" value="Volt_channel_dom_sf"/>
</dbReference>
<dbReference type="GO" id="GO:0030171">
    <property type="term" value="F:voltage-gated proton channel activity"/>
    <property type="evidence" value="ECO:0000318"/>
    <property type="project" value="GO_Central"/>
</dbReference>
<evidence type="ECO:0000256" key="6">
    <source>
        <dbReference type="ARBA" id="ARBA00022882"/>
    </source>
</evidence>
<keyword evidence="17" id="KW-1185">Reference proteome</keyword>
<evidence type="ECO:0000256" key="13">
    <source>
        <dbReference type="SAM" id="Coils"/>
    </source>
</evidence>
<dbReference type="SUPFAM" id="SSF81324">
    <property type="entry name" value="Voltage-gated potassium channels"/>
    <property type="match status" value="1"/>
</dbReference>
<dbReference type="KEGG" id="nve:5505741"/>
<feature type="transmembrane region" description="Helical" evidence="14">
    <location>
        <begin position="107"/>
        <end position="125"/>
    </location>
</feature>
<organism evidence="16 17">
    <name type="scientific">Nematostella vectensis</name>
    <name type="common">Starlet sea anemone</name>
    <dbReference type="NCBI Taxonomy" id="45351"/>
    <lineage>
        <taxon>Eukaryota</taxon>
        <taxon>Metazoa</taxon>
        <taxon>Cnidaria</taxon>
        <taxon>Anthozoa</taxon>
        <taxon>Hexacorallia</taxon>
        <taxon>Actiniaria</taxon>
        <taxon>Edwardsiidae</taxon>
        <taxon>Nematostella</taxon>
    </lineage>
</organism>
<accession>A7SPG1</accession>
<name>A7SPG1_NEMVE</name>
<proteinExistence type="predicted"/>
<protein>
    <recommendedName>
        <fullName evidence="2">Voltage-gated hydrogen channel 1</fullName>
    </recommendedName>
    <alternativeName>
        <fullName evidence="12">Hydrogen voltage-gated channel 1</fullName>
    </alternativeName>
</protein>
<evidence type="ECO:0000256" key="1">
    <source>
        <dbReference type="ARBA" id="ARBA00004651"/>
    </source>
</evidence>
<gene>
    <name evidence="16" type="ORF">NEMVEDRAFT_v1g246569</name>
</gene>
<keyword evidence="9" id="KW-0406">Ion transport</keyword>
<dbReference type="GO" id="GO:0005886">
    <property type="term" value="C:plasma membrane"/>
    <property type="evidence" value="ECO:0000318"/>
    <property type="project" value="GO_Central"/>
</dbReference>
<dbReference type="HOGENOM" id="CLU_076372_1_2_1"/>
<evidence type="ECO:0000256" key="12">
    <source>
        <dbReference type="ARBA" id="ARBA00031989"/>
    </source>
</evidence>
<evidence type="ECO:0000256" key="7">
    <source>
        <dbReference type="ARBA" id="ARBA00022989"/>
    </source>
</evidence>
<dbReference type="GO" id="GO:1902600">
    <property type="term" value="P:proton transmembrane transport"/>
    <property type="evidence" value="ECO:0000318"/>
    <property type="project" value="GO_Central"/>
</dbReference>
<keyword evidence="4" id="KW-1003">Cell membrane</keyword>
<evidence type="ECO:0000256" key="8">
    <source>
        <dbReference type="ARBA" id="ARBA00023054"/>
    </source>
</evidence>
<evidence type="ECO:0000259" key="15">
    <source>
        <dbReference type="Pfam" id="PF00520"/>
    </source>
</evidence>
<keyword evidence="10 14" id="KW-0472">Membrane</keyword>
<dbReference type="EMBL" id="DS469733">
    <property type="protein sequence ID" value="EDO34401.1"/>
    <property type="molecule type" value="Genomic_DNA"/>
</dbReference>
<feature type="coiled-coil region" evidence="13">
    <location>
        <begin position="185"/>
        <end position="226"/>
    </location>
</feature>
<keyword evidence="8 13" id="KW-0175">Coiled coil</keyword>
<sequence>MESDNQQLVGQLVFDTQSLGERAMDKEIEVEVGDGGGDAQVVSSTPCWHILKDRPRLCEIIHGQKAQYTIIALVIIDCIIVIAELLVDLEILKVHHDNPAPHILHDVSIAILSLFIIELIVKIYAMGMEFFHHKLEVFDGIVVIVSFALDIAFSGGNAAEGASLLIILRLWRVTRIVNGIILSVKMQDEKKIHHLHKVIEELQEELDRLKTRNAELENELKTLKGTKEEPVAEEATT</sequence>
<keyword evidence="11" id="KW-0407">Ion channel</keyword>
<keyword evidence="5 14" id="KW-0812">Transmembrane</keyword>
<reference evidence="16 17" key="1">
    <citation type="journal article" date="2007" name="Science">
        <title>Sea anemone genome reveals ancestral eumetazoan gene repertoire and genomic organization.</title>
        <authorList>
            <person name="Putnam N.H."/>
            <person name="Srivastava M."/>
            <person name="Hellsten U."/>
            <person name="Dirks B."/>
            <person name="Chapman J."/>
            <person name="Salamov A."/>
            <person name="Terry A."/>
            <person name="Shapiro H."/>
            <person name="Lindquist E."/>
            <person name="Kapitonov V.V."/>
            <person name="Jurka J."/>
            <person name="Genikhovich G."/>
            <person name="Grigoriev I.V."/>
            <person name="Lucas S.M."/>
            <person name="Steele R.E."/>
            <person name="Finnerty J.R."/>
            <person name="Technau U."/>
            <person name="Martindale M.Q."/>
            <person name="Rokhsar D.S."/>
        </authorList>
    </citation>
    <scope>NUCLEOTIDE SEQUENCE [LARGE SCALE GENOMIC DNA]</scope>
    <source>
        <strain evidence="17">CH2 X CH6</strain>
    </source>
</reference>
<evidence type="ECO:0000256" key="5">
    <source>
        <dbReference type="ARBA" id="ARBA00022692"/>
    </source>
</evidence>
<dbReference type="InterPro" id="IPR005821">
    <property type="entry name" value="Ion_trans_dom"/>
</dbReference>
<comment type="subcellular location">
    <subcellularLocation>
        <location evidence="1">Cell membrane</location>
        <topology evidence="1">Multi-pass membrane protein</topology>
    </subcellularLocation>
</comment>
<evidence type="ECO:0000256" key="9">
    <source>
        <dbReference type="ARBA" id="ARBA00023065"/>
    </source>
</evidence>
<dbReference type="InterPro" id="IPR031846">
    <property type="entry name" value="Hvcn1"/>
</dbReference>
<dbReference type="OrthoDB" id="427456at2759"/>
<dbReference type="Proteomes" id="UP000001593">
    <property type="component" value="Unassembled WGS sequence"/>
</dbReference>
<feature type="transmembrane region" description="Helical" evidence="14">
    <location>
        <begin position="66"/>
        <end position="87"/>
    </location>
</feature>
<dbReference type="GO" id="GO:0034702">
    <property type="term" value="C:monoatomic ion channel complex"/>
    <property type="evidence" value="ECO:0007669"/>
    <property type="project" value="UniProtKB-KW"/>
</dbReference>
<evidence type="ECO:0000256" key="10">
    <source>
        <dbReference type="ARBA" id="ARBA00023136"/>
    </source>
</evidence>
<feature type="transmembrane region" description="Helical" evidence="14">
    <location>
        <begin position="137"/>
        <end position="156"/>
    </location>
</feature>
<dbReference type="PANTHER" id="PTHR46480">
    <property type="entry name" value="F20B24.22"/>
    <property type="match status" value="1"/>
</dbReference>
<dbReference type="InParanoid" id="A7SPG1"/>
<evidence type="ECO:0000256" key="2">
    <source>
        <dbReference type="ARBA" id="ARBA00015897"/>
    </source>
</evidence>
<feature type="domain" description="Ion transport" evidence="15">
    <location>
        <begin position="67"/>
        <end position="180"/>
    </location>
</feature>
<keyword evidence="6" id="KW-0851">Voltage-gated channel</keyword>
<dbReference type="PANTHER" id="PTHR46480:SF1">
    <property type="entry name" value="VOLTAGE-GATED HYDROGEN CHANNEL 1"/>
    <property type="match status" value="1"/>
</dbReference>
<evidence type="ECO:0000256" key="4">
    <source>
        <dbReference type="ARBA" id="ARBA00022475"/>
    </source>
</evidence>
<keyword evidence="7 14" id="KW-1133">Transmembrane helix</keyword>
<dbReference type="PhylomeDB" id="A7SPG1"/>